<dbReference type="InterPro" id="IPR004089">
    <property type="entry name" value="MCPsignal_dom"/>
</dbReference>
<organism evidence="13 14">
    <name type="scientific">Petrocella atlantisensis</name>
    <dbReference type="NCBI Taxonomy" id="2173034"/>
    <lineage>
        <taxon>Bacteria</taxon>
        <taxon>Bacillati</taxon>
        <taxon>Bacillota</taxon>
        <taxon>Clostridia</taxon>
        <taxon>Lachnospirales</taxon>
        <taxon>Vallitaleaceae</taxon>
        <taxon>Petrocella</taxon>
    </lineage>
</organism>
<evidence type="ECO:0000256" key="2">
    <source>
        <dbReference type="ARBA" id="ARBA00022475"/>
    </source>
</evidence>
<dbReference type="GO" id="GO:0005886">
    <property type="term" value="C:plasma membrane"/>
    <property type="evidence" value="ECO:0007669"/>
    <property type="project" value="UniProtKB-SubCell"/>
</dbReference>
<dbReference type="SMART" id="SM00283">
    <property type="entry name" value="MA"/>
    <property type="match status" value="1"/>
</dbReference>
<dbReference type="PROSITE" id="PS50885">
    <property type="entry name" value="HAMP"/>
    <property type="match status" value="1"/>
</dbReference>
<evidence type="ECO:0000256" key="4">
    <source>
        <dbReference type="ARBA" id="ARBA00022692"/>
    </source>
</evidence>
<comment type="similarity">
    <text evidence="8">Belongs to the methyl-accepting chemotaxis (MCP) protein family.</text>
</comment>
<dbReference type="SUPFAM" id="SSF58104">
    <property type="entry name" value="Methyl-accepting chemotaxis protein (MCP) signaling domain"/>
    <property type="match status" value="1"/>
</dbReference>
<dbReference type="CDD" id="cd06225">
    <property type="entry name" value="HAMP"/>
    <property type="match status" value="1"/>
</dbReference>
<keyword evidence="14" id="KW-1185">Reference proteome</keyword>
<evidence type="ECO:0000256" key="1">
    <source>
        <dbReference type="ARBA" id="ARBA00004651"/>
    </source>
</evidence>
<dbReference type="CDD" id="cd11386">
    <property type="entry name" value="MCP_signal"/>
    <property type="match status" value="1"/>
</dbReference>
<accession>A0A3P7PEL2</accession>
<sequence length="679" mass="74281">MSKKHGAEKTHQGGMSQTKKVNGSFRRKLIFIIVIQTLLVVTLIVLASTFSTLAILKGNLERNSNDVITEIERGIDNTLDDLKGVAGYFSNQEDVMLLATQGTQEREVLNAFEKFSDAYPNIFNIYMATPAKDMYLYPPTQLPEGYDPTERDWYKEAAASGEVSISDPYVDAGTETVVFTVSKAIMSGDELVGVFAVDVSLAELSQALNSIVIGKTGYPTLIDKEYKVLTHKDSSLLNELLPVEIIVEAMKKNDSNQLRYNYDGESKIAVYKKMDNINMFILAALPVSDIQDDINVVMWTGIGLGAIALVVSGVIAYFVAVFFTRRIRTIAVGLEKVSQGDLTTHVTVKSNDELELLANSLNTTVDNLKYIIGDIQSVANKVNDSSKVLADTSNQTKNSAVEVTRTAEEISKGAVEQAEESEAGASMTNTLAEGIDELTESTKLMDELASDSNNLNDMGVKVVNELRNKTSENEVATKRVETSILELDSKSKEIGNILDTITSIAAQTNLLALNASIEAARAGEHGRGFAVVADEIRKLAEDSKNATQEIQDIVINIQNESSQTVAVMKDVKDRGKEQSIAVEHVNEAFNSISSNIKDITLQIESINRHMLKMNDDKDNIVLSITNISAISEETAAASEEVTASMDQQLESTEEVAKLANDLNEMAHTLRESLSRFTLQ</sequence>
<feature type="domain" description="HAMP" evidence="12">
    <location>
        <begin position="321"/>
        <end position="373"/>
    </location>
</feature>
<dbReference type="Pfam" id="PF00015">
    <property type="entry name" value="MCPsignal"/>
    <property type="match status" value="1"/>
</dbReference>
<evidence type="ECO:0008006" key="15">
    <source>
        <dbReference type="Google" id="ProtNLM"/>
    </source>
</evidence>
<dbReference type="EMBL" id="LR130778">
    <property type="protein sequence ID" value="VDN48513.1"/>
    <property type="molecule type" value="Genomic_DNA"/>
</dbReference>
<dbReference type="InterPro" id="IPR033479">
    <property type="entry name" value="dCache_1"/>
</dbReference>
<dbReference type="Gene3D" id="3.30.450.20">
    <property type="entry name" value="PAS domain"/>
    <property type="match status" value="1"/>
</dbReference>
<dbReference type="KEGG" id="cbar:PATL70BA_2611"/>
<gene>
    <name evidence="13" type="ORF">PATL70BA_2611</name>
</gene>
<evidence type="ECO:0000313" key="14">
    <source>
        <dbReference type="Proteomes" id="UP000279029"/>
    </source>
</evidence>
<evidence type="ECO:0000259" key="12">
    <source>
        <dbReference type="PROSITE" id="PS50885"/>
    </source>
</evidence>
<reference evidence="13 14" key="1">
    <citation type="submission" date="2018-09" db="EMBL/GenBank/DDBJ databases">
        <authorList>
            <person name="Postec A."/>
        </authorList>
    </citation>
    <scope>NUCLEOTIDE SEQUENCE [LARGE SCALE GENOMIC DNA]</scope>
    <source>
        <strain evidence="13">70B-A</strain>
    </source>
</reference>
<dbReference type="PROSITE" id="PS50111">
    <property type="entry name" value="CHEMOTAXIS_TRANSDUC_2"/>
    <property type="match status" value="1"/>
</dbReference>
<dbReference type="CDD" id="cd12913">
    <property type="entry name" value="PDC1_MCP_like"/>
    <property type="match status" value="1"/>
</dbReference>
<evidence type="ECO:0000256" key="9">
    <source>
        <dbReference type="PROSITE-ProRule" id="PRU00284"/>
    </source>
</evidence>
<dbReference type="Gene3D" id="6.10.340.10">
    <property type="match status" value="1"/>
</dbReference>
<evidence type="ECO:0000256" key="10">
    <source>
        <dbReference type="SAM" id="Phobius"/>
    </source>
</evidence>
<keyword evidence="6 10" id="KW-0472">Membrane</keyword>
<dbReference type="GO" id="GO:0006935">
    <property type="term" value="P:chemotaxis"/>
    <property type="evidence" value="ECO:0007669"/>
    <property type="project" value="UniProtKB-KW"/>
</dbReference>
<proteinExistence type="inferred from homology"/>
<protein>
    <recommendedName>
        <fullName evidence="15">Methyl-accepting chemotaxis protein</fullName>
    </recommendedName>
</protein>
<feature type="transmembrane region" description="Helical" evidence="10">
    <location>
        <begin position="296"/>
        <end position="323"/>
    </location>
</feature>
<comment type="subcellular location">
    <subcellularLocation>
        <location evidence="1">Cell membrane</location>
        <topology evidence="1">Multi-pass membrane protein</topology>
    </subcellularLocation>
</comment>
<dbReference type="RefSeq" id="WP_172596238.1">
    <property type="nucleotide sequence ID" value="NZ_LR130778.1"/>
</dbReference>
<feature type="domain" description="Methyl-accepting transducer" evidence="11">
    <location>
        <begin position="392"/>
        <end position="649"/>
    </location>
</feature>
<dbReference type="CDD" id="cd12912">
    <property type="entry name" value="PDC2_MCP_like"/>
    <property type="match status" value="1"/>
</dbReference>
<dbReference type="SUPFAM" id="SSF103190">
    <property type="entry name" value="Sensory domain-like"/>
    <property type="match status" value="1"/>
</dbReference>
<dbReference type="Pfam" id="PF02743">
    <property type="entry name" value="dCache_1"/>
    <property type="match status" value="1"/>
</dbReference>
<evidence type="ECO:0000256" key="5">
    <source>
        <dbReference type="ARBA" id="ARBA00022989"/>
    </source>
</evidence>
<dbReference type="InterPro" id="IPR003660">
    <property type="entry name" value="HAMP_dom"/>
</dbReference>
<evidence type="ECO:0000256" key="7">
    <source>
        <dbReference type="ARBA" id="ARBA00023224"/>
    </source>
</evidence>
<dbReference type="AlphaFoldDB" id="A0A3P7PEL2"/>
<evidence type="ECO:0000259" key="11">
    <source>
        <dbReference type="PROSITE" id="PS50111"/>
    </source>
</evidence>
<keyword evidence="2" id="KW-1003">Cell membrane</keyword>
<keyword evidence="5 10" id="KW-1133">Transmembrane helix</keyword>
<name>A0A3P7PEL2_9FIRM</name>
<keyword evidence="7 9" id="KW-0807">Transducer</keyword>
<evidence type="ECO:0000313" key="13">
    <source>
        <dbReference type="EMBL" id="VDN48513.1"/>
    </source>
</evidence>
<dbReference type="PANTHER" id="PTHR32089:SF114">
    <property type="entry name" value="METHYL-ACCEPTING CHEMOTAXIS PROTEIN MCPB"/>
    <property type="match status" value="1"/>
</dbReference>
<evidence type="ECO:0000256" key="8">
    <source>
        <dbReference type="ARBA" id="ARBA00029447"/>
    </source>
</evidence>
<dbReference type="PANTHER" id="PTHR32089">
    <property type="entry name" value="METHYL-ACCEPTING CHEMOTAXIS PROTEIN MCPB"/>
    <property type="match status" value="1"/>
</dbReference>
<dbReference type="Gene3D" id="1.10.287.950">
    <property type="entry name" value="Methyl-accepting chemotaxis protein"/>
    <property type="match status" value="1"/>
</dbReference>
<dbReference type="Pfam" id="PF00672">
    <property type="entry name" value="HAMP"/>
    <property type="match status" value="1"/>
</dbReference>
<keyword evidence="3" id="KW-0145">Chemotaxis</keyword>
<dbReference type="InterPro" id="IPR029151">
    <property type="entry name" value="Sensor-like_sf"/>
</dbReference>
<dbReference type="Proteomes" id="UP000279029">
    <property type="component" value="Chromosome"/>
</dbReference>
<evidence type="ECO:0000256" key="6">
    <source>
        <dbReference type="ARBA" id="ARBA00023136"/>
    </source>
</evidence>
<dbReference type="SMART" id="SM00304">
    <property type="entry name" value="HAMP"/>
    <property type="match status" value="2"/>
</dbReference>
<keyword evidence="4 10" id="KW-0812">Transmembrane</keyword>
<evidence type="ECO:0000256" key="3">
    <source>
        <dbReference type="ARBA" id="ARBA00022500"/>
    </source>
</evidence>
<dbReference type="GO" id="GO:0007165">
    <property type="term" value="P:signal transduction"/>
    <property type="evidence" value="ECO:0007669"/>
    <property type="project" value="UniProtKB-KW"/>
</dbReference>
<feature type="transmembrane region" description="Helical" evidence="10">
    <location>
        <begin position="29"/>
        <end position="56"/>
    </location>
</feature>